<dbReference type="HOGENOM" id="CLU_2098366_0_0_1"/>
<gene>
    <name evidence="2" type="ORF">M422DRAFT_261911</name>
    <name evidence="1" type="ORF">M422DRAFT_272484</name>
</gene>
<evidence type="ECO:0000313" key="3">
    <source>
        <dbReference type="Proteomes" id="UP000054279"/>
    </source>
</evidence>
<dbReference type="EMBL" id="KN837185">
    <property type="protein sequence ID" value="KIJ35729.1"/>
    <property type="molecule type" value="Genomic_DNA"/>
</dbReference>
<sequence length="116" mass="13124">MKYICLTHTFSHDAEIRLREEEVVIGTILAKCTQARWRKDRIEQMRINAGQLVHAMTAELKSPKTAEEKLAAGWGAWKHARENGSQYGHLSFGLVVLKCVFRALEELGAKKESTEA</sequence>
<organism evidence="2 3">
    <name type="scientific">Sphaerobolus stellatus (strain SS14)</name>
    <dbReference type="NCBI Taxonomy" id="990650"/>
    <lineage>
        <taxon>Eukaryota</taxon>
        <taxon>Fungi</taxon>
        <taxon>Dikarya</taxon>
        <taxon>Basidiomycota</taxon>
        <taxon>Agaricomycotina</taxon>
        <taxon>Agaricomycetes</taxon>
        <taxon>Phallomycetidae</taxon>
        <taxon>Geastrales</taxon>
        <taxon>Sphaerobolaceae</taxon>
        <taxon>Sphaerobolus</taxon>
    </lineage>
</organism>
<keyword evidence="3" id="KW-1185">Reference proteome</keyword>
<dbReference type="Proteomes" id="UP000054279">
    <property type="component" value="Unassembled WGS sequence"/>
</dbReference>
<protein>
    <submittedName>
        <fullName evidence="2">Uncharacterized protein</fullName>
    </submittedName>
</protein>
<dbReference type="EMBL" id="KN837369">
    <property type="protein sequence ID" value="KIJ26436.1"/>
    <property type="molecule type" value="Genomic_DNA"/>
</dbReference>
<dbReference type="OrthoDB" id="6513042at2759"/>
<evidence type="ECO:0000313" key="2">
    <source>
        <dbReference type="EMBL" id="KIJ35729.1"/>
    </source>
</evidence>
<dbReference type="AlphaFoldDB" id="A0A0C9ULG9"/>
<name>A0A0C9ULG9_SPHS4</name>
<reference evidence="2 3" key="1">
    <citation type="submission" date="2014-06" db="EMBL/GenBank/DDBJ databases">
        <title>Evolutionary Origins and Diversification of the Mycorrhizal Mutualists.</title>
        <authorList>
            <consortium name="DOE Joint Genome Institute"/>
            <consortium name="Mycorrhizal Genomics Consortium"/>
            <person name="Kohler A."/>
            <person name="Kuo A."/>
            <person name="Nagy L.G."/>
            <person name="Floudas D."/>
            <person name="Copeland A."/>
            <person name="Barry K.W."/>
            <person name="Cichocki N."/>
            <person name="Veneault-Fourrey C."/>
            <person name="LaButti K."/>
            <person name="Lindquist E.A."/>
            <person name="Lipzen A."/>
            <person name="Lundell T."/>
            <person name="Morin E."/>
            <person name="Murat C."/>
            <person name="Riley R."/>
            <person name="Ohm R."/>
            <person name="Sun H."/>
            <person name="Tunlid A."/>
            <person name="Henrissat B."/>
            <person name="Grigoriev I.V."/>
            <person name="Hibbett D.S."/>
            <person name="Martin F."/>
        </authorList>
    </citation>
    <scope>NUCLEOTIDE SEQUENCE [LARGE SCALE GENOMIC DNA]</scope>
    <source>
        <strain evidence="2 3">SS14</strain>
    </source>
</reference>
<accession>A0A0C9ULG9</accession>
<evidence type="ECO:0000313" key="1">
    <source>
        <dbReference type="EMBL" id="KIJ26436.1"/>
    </source>
</evidence>
<proteinExistence type="predicted"/>